<dbReference type="Proteomes" id="UP001595476">
    <property type="component" value="Unassembled WGS sequence"/>
</dbReference>
<gene>
    <name evidence="2" type="ORF">ACFOEK_01380</name>
</gene>
<sequence length="409" mass="46680">MDNAVLEKQPTQQDVADSGIKKPSTHTLLDITQHEIEALKTEYNLADAHTHQSQSASQKQIVSDLPNLWYSAEEKTQYECEQEFIEKFYTMHGQTTALKRKDEIYLVYAASISMHITATYLMQRELSVGLIEPCFDNLHDLMKHMRVPLSPLDESLFSDPATIYDNMVKHALCLDAIFIVDPNNPTGFSIFSESSEAFSELVRFCCDYNKLLIMDFCFSAFIKVSGGTRYDVYEILEGSGVSFIAMEDTGKTWPIQDAKCSTLQTSKDINDDVYNILTSVLLNVSPFILRMVTQYVEDSMKDDFASVREVLDENRELAIQYLDSGLLKYCPPQIKSSVAWFEITDPEINADQLQETLRAHNVYVLPGKYFYWAHPERGQRYIRIALARNSDMFLGAMKVAAEVINDFNK</sequence>
<feature type="region of interest" description="Disordered" evidence="1">
    <location>
        <begin position="1"/>
        <end position="20"/>
    </location>
</feature>
<proteinExistence type="predicted"/>
<evidence type="ECO:0000256" key="1">
    <source>
        <dbReference type="SAM" id="MobiDB-lite"/>
    </source>
</evidence>
<comment type="caution">
    <text evidence="2">The sequence shown here is derived from an EMBL/GenBank/DDBJ whole genome shotgun (WGS) entry which is preliminary data.</text>
</comment>
<dbReference type="Gene3D" id="3.90.1150.10">
    <property type="entry name" value="Aspartate Aminotransferase, domain 1"/>
    <property type="match status" value="1"/>
</dbReference>
<organism evidence="2 3">
    <name type="scientific">Litoribrevibacter euphylliae</name>
    <dbReference type="NCBI Taxonomy" id="1834034"/>
    <lineage>
        <taxon>Bacteria</taxon>
        <taxon>Pseudomonadati</taxon>
        <taxon>Pseudomonadota</taxon>
        <taxon>Gammaproteobacteria</taxon>
        <taxon>Oceanospirillales</taxon>
        <taxon>Oceanospirillaceae</taxon>
        <taxon>Litoribrevibacter</taxon>
    </lineage>
</organism>
<dbReference type="EMBL" id="JBHRSZ010000001">
    <property type="protein sequence ID" value="MFC3149673.1"/>
    <property type="molecule type" value="Genomic_DNA"/>
</dbReference>
<dbReference type="SUPFAM" id="SSF53383">
    <property type="entry name" value="PLP-dependent transferases"/>
    <property type="match status" value="1"/>
</dbReference>
<evidence type="ECO:0000313" key="2">
    <source>
        <dbReference type="EMBL" id="MFC3149673.1"/>
    </source>
</evidence>
<accession>A0ABV7H707</accession>
<reference evidence="3" key="1">
    <citation type="journal article" date="2019" name="Int. J. Syst. Evol. Microbiol.">
        <title>The Global Catalogue of Microorganisms (GCM) 10K type strain sequencing project: providing services to taxonomists for standard genome sequencing and annotation.</title>
        <authorList>
            <consortium name="The Broad Institute Genomics Platform"/>
            <consortium name="The Broad Institute Genome Sequencing Center for Infectious Disease"/>
            <person name="Wu L."/>
            <person name="Ma J."/>
        </authorList>
    </citation>
    <scope>NUCLEOTIDE SEQUENCE [LARGE SCALE GENOMIC DNA]</scope>
    <source>
        <strain evidence="3">KCTC 52438</strain>
    </source>
</reference>
<dbReference type="InterPro" id="IPR015422">
    <property type="entry name" value="PyrdxlP-dep_Trfase_small"/>
</dbReference>
<keyword evidence="3" id="KW-1185">Reference proteome</keyword>
<evidence type="ECO:0008006" key="4">
    <source>
        <dbReference type="Google" id="ProtNLM"/>
    </source>
</evidence>
<dbReference type="RefSeq" id="WP_386715038.1">
    <property type="nucleotide sequence ID" value="NZ_JBHRSZ010000001.1"/>
</dbReference>
<evidence type="ECO:0000313" key="3">
    <source>
        <dbReference type="Proteomes" id="UP001595476"/>
    </source>
</evidence>
<dbReference type="InterPro" id="IPR015424">
    <property type="entry name" value="PyrdxlP-dep_Trfase"/>
</dbReference>
<name>A0ABV7H707_9GAMM</name>
<dbReference type="InterPro" id="IPR015421">
    <property type="entry name" value="PyrdxlP-dep_Trfase_major"/>
</dbReference>
<dbReference type="Gene3D" id="3.40.640.10">
    <property type="entry name" value="Type I PLP-dependent aspartate aminotransferase-like (Major domain)"/>
    <property type="match status" value="1"/>
</dbReference>
<protein>
    <recommendedName>
        <fullName evidence="4">Aspartate/tyrosine/aromatic aminotransferase</fullName>
    </recommendedName>
</protein>